<keyword evidence="2" id="KW-0229">DNA integration</keyword>
<keyword evidence="4" id="KW-0233">DNA recombination</keyword>
<evidence type="ECO:0000313" key="10">
    <source>
        <dbReference type="Proteomes" id="UP000606044"/>
    </source>
</evidence>
<dbReference type="InterPro" id="IPR011010">
    <property type="entry name" value="DNA_brk_join_enz"/>
</dbReference>
<dbReference type="InterPro" id="IPR053876">
    <property type="entry name" value="Phage_int_M"/>
</dbReference>
<dbReference type="GO" id="GO:0015074">
    <property type="term" value="P:DNA integration"/>
    <property type="evidence" value="ECO:0007669"/>
    <property type="project" value="UniProtKB-KW"/>
</dbReference>
<organism evidence="9 10">
    <name type="scientific">Azorhizobium oxalatiphilum</name>
    <dbReference type="NCBI Taxonomy" id="980631"/>
    <lineage>
        <taxon>Bacteria</taxon>
        <taxon>Pseudomonadati</taxon>
        <taxon>Pseudomonadota</taxon>
        <taxon>Alphaproteobacteria</taxon>
        <taxon>Hyphomicrobiales</taxon>
        <taxon>Xanthobacteraceae</taxon>
        <taxon>Azorhizobium</taxon>
    </lineage>
</organism>
<keyword evidence="10" id="KW-1185">Reference proteome</keyword>
<dbReference type="Gene3D" id="1.10.443.10">
    <property type="entry name" value="Intergrase catalytic core"/>
    <property type="match status" value="1"/>
</dbReference>
<dbReference type="CDD" id="cd00801">
    <property type="entry name" value="INT_P4_C"/>
    <property type="match status" value="1"/>
</dbReference>
<evidence type="ECO:0000259" key="8">
    <source>
        <dbReference type="PROSITE" id="PS51900"/>
    </source>
</evidence>
<dbReference type="GO" id="GO:0006310">
    <property type="term" value="P:DNA recombination"/>
    <property type="evidence" value="ECO:0007669"/>
    <property type="project" value="UniProtKB-KW"/>
</dbReference>
<dbReference type="RefSeq" id="WP_188583378.1">
    <property type="nucleotide sequence ID" value="NZ_BMCT01000009.1"/>
</dbReference>
<feature type="region of interest" description="Disordered" evidence="6">
    <location>
        <begin position="188"/>
        <end position="209"/>
    </location>
</feature>
<protein>
    <submittedName>
        <fullName evidence="9">Integrase</fullName>
    </submittedName>
</protein>
<keyword evidence="3 5" id="KW-0238">DNA-binding</keyword>
<dbReference type="InterPro" id="IPR025166">
    <property type="entry name" value="Integrase_DNA_bind_dom"/>
</dbReference>
<dbReference type="Pfam" id="PF00589">
    <property type="entry name" value="Phage_integrase"/>
    <property type="match status" value="1"/>
</dbReference>
<reference evidence="9" key="1">
    <citation type="journal article" date="2014" name="Int. J. Syst. Evol. Microbiol.">
        <title>Complete genome sequence of Corynebacterium casei LMG S-19264T (=DSM 44701T), isolated from a smear-ripened cheese.</title>
        <authorList>
            <consortium name="US DOE Joint Genome Institute (JGI-PGF)"/>
            <person name="Walter F."/>
            <person name="Albersmeier A."/>
            <person name="Kalinowski J."/>
            <person name="Ruckert C."/>
        </authorList>
    </citation>
    <scope>NUCLEOTIDE SEQUENCE</scope>
    <source>
        <strain evidence="9">CCM 7897</strain>
    </source>
</reference>
<name>A0A917FG39_9HYPH</name>
<dbReference type="PROSITE" id="PS51898">
    <property type="entry name" value="TYR_RECOMBINASE"/>
    <property type="match status" value="1"/>
</dbReference>
<reference evidence="9" key="2">
    <citation type="submission" date="2020-09" db="EMBL/GenBank/DDBJ databases">
        <authorList>
            <person name="Sun Q."/>
            <person name="Sedlacek I."/>
        </authorList>
    </citation>
    <scope>NUCLEOTIDE SEQUENCE</scope>
    <source>
        <strain evidence="9">CCM 7897</strain>
    </source>
</reference>
<dbReference type="InterPro" id="IPR013762">
    <property type="entry name" value="Integrase-like_cat_sf"/>
</dbReference>
<dbReference type="Pfam" id="PF13356">
    <property type="entry name" value="Arm-DNA-bind_3"/>
    <property type="match status" value="1"/>
</dbReference>
<dbReference type="PANTHER" id="PTHR30629">
    <property type="entry name" value="PROPHAGE INTEGRASE"/>
    <property type="match status" value="1"/>
</dbReference>
<dbReference type="Proteomes" id="UP000606044">
    <property type="component" value="Unassembled WGS sequence"/>
</dbReference>
<accession>A0A917FG39</accession>
<evidence type="ECO:0000256" key="2">
    <source>
        <dbReference type="ARBA" id="ARBA00022908"/>
    </source>
</evidence>
<dbReference type="PANTHER" id="PTHR30629:SF2">
    <property type="entry name" value="PROPHAGE INTEGRASE INTS-RELATED"/>
    <property type="match status" value="1"/>
</dbReference>
<dbReference type="GO" id="GO:0003677">
    <property type="term" value="F:DNA binding"/>
    <property type="evidence" value="ECO:0007669"/>
    <property type="project" value="UniProtKB-UniRule"/>
</dbReference>
<dbReference type="InterPro" id="IPR038488">
    <property type="entry name" value="Integrase_DNA-bd_sf"/>
</dbReference>
<comment type="caution">
    <text evidence="9">The sequence shown here is derived from an EMBL/GenBank/DDBJ whole genome shotgun (WGS) entry which is preliminary data.</text>
</comment>
<dbReference type="Pfam" id="PF22022">
    <property type="entry name" value="Phage_int_M"/>
    <property type="match status" value="1"/>
</dbReference>
<evidence type="ECO:0000256" key="6">
    <source>
        <dbReference type="SAM" id="MobiDB-lite"/>
    </source>
</evidence>
<dbReference type="Gene3D" id="3.30.160.390">
    <property type="entry name" value="Integrase, DNA-binding domain"/>
    <property type="match status" value="1"/>
</dbReference>
<evidence type="ECO:0000256" key="3">
    <source>
        <dbReference type="ARBA" id="ARBA00023125"/>
    </source>
</evidence>
<proteinExistence type="inferred from homology"/>
<evidence type="ECO:0000259" key="7">
    <source>
        <dbReference type="PROSITE" id="PS51898"/>
    </source>
</evidence>
<dbReference type="InterPro" id="IPR010998">
    <property type="entry name" value="Integrase_recombinase_N"/>
</dbReference>
<dbReference type="EMBL" id="BMCT01000009">
    <property type="protein sequence ID" value="GGF82112.1"/>
    <property type="molecule type" value="Genomic_DNA"/>
</dbReference>
<dbReference type="PROSITE" id="PS51900">
    <property type="entry name" value="CB"/>
    <property type="match status" value="1"/>
</dbReference>
<evidence type="ECO:0000313" key="9">
    <source>
        <dbReference type="EMBL" id="GGF82112.1"/>
    </source>
</evidence>
<evidence type="ECO:0000256" key="5">
    <source>
        <dbReference type="PROSITE-ProRule" id="PRU01248"/>
    </source>
</evidence>
<dbReference type="Gene3D" id="1.10.150.130">
    <property type="match status" value="1"/>
</dbReference>
<evidence type="ECO:0000256" key="4">
    <source>
        <dbReference type="ARBA" id="ARBA00023172"/>
    </source>
</evidence>
<comment type="similarity">
    <text evidence="1">Belongs to the 'phage' integrase family.</text>
</comment>
<sequence length="404" mass="45366">MPLTDTAVRNAKGREKPFRLSDGGGLFLQVQPDGARYWRLAYRFAGKQKLLAFGTYPVVSLAEARKRREAAKEVLASGGDPSEAKRAEKRANALQAVRTFETIAREWFASKEPGWVPSYSVRLMSRLEADVFPPLGRRPINEIEPPDVLDVIRKVEGRGAVELAKREMQVIGQVFRFAIATGRAKRDPTRDLVGAMKSPGRPKHHRAMTRDDMPGFLRALATYDGDPKTRLALKLIMLTFVRTTELRAAKWAEFEGLDGAEPLWRIPAERMKMRFEHLVPLAPEAVAALEELRPLCGRSEHLFPSPSKEGFMSSNTMIFAMYRMGYHGRATAHGFRGVASTWLNERGYPSDWIERQLAHDERNEVRGAYNSAQYLAGRREMMSAWANHLDTIGGNAGLAARMGD</sequence>
<evidence type="ECO:0000256" key="1">
    <source>
        <dbReference type="ARBA" id="ARBA00008857"/>
    </source>
</evidence>
<dbReference type="InterPro" id="IPR002104">
    <property type="entry name" value="Integrase_catalytic"/>
</dbReference>
<dbReference type="SUPFAM" id="SSF56349">
    <property type="entry name" value="DNA breaking-rejoining enzymes"/>
    <property type="match status" value="1"/>
</dbReference>
<dbReference type="InterPro" id="IPR050808">
    <property type="entry name" value="Phage_Integrase"/>
</dbReference>
<feature type="domain" description="Tyr recombinase" evidence="7">
    <location>
        <begin position="203"/>
        <end position="382"/>
    </location>
</feature>
<dbReference type="AlphaFoldDB" id="A0A917FG39"/>
<dbReference type="InterPro" id="IPR044068">
    <property type="entry name" value="CB"/>
</dbReference>
<gene>
    <name evidence="9" type="primary">int</name>
    <name evidence="9" type="ORF">GCM10007301_47770</name>
</gene>
<feature type="domain" description="Core-binding (CB)" evidence="8">
    <location>
        <begin position="98"/>
        <end position="179"/>
    </location>
</feature>